<dbReference type="VEuPathDB" id="MicrosporidiaDB:M153_3100045690"/>
<organism evidence="2 3">
    <name type="scientific">Pseudoloma neurophilia</name>
    <dbReference type="NCBI Taxonomy" id="146866"/>
    <lineage>
        <taxon>Eukaryota</taxon>
        <taxon>Fungi</taxon>
        <taxon>Fungi incertae sedis</taxon>
        <taxon>Microsporidia</taxon>
        <taxon>Pseudoloma</taxon>
    </lineage>
</organism>
<sequence>MKYAIPDATFLINKKVKVIITKNRFFIGILKSTDAFFNLNLSNVIDEQDQKFKTVVLRGEAIQNIYSFK</sequence>
<accession>A0A0R0M0R9</accession>
<name>A0A0R0M0R9_9MICR</name>
<dbReference type="InterPro" id="IPR001163">
    <property type="entry name" value="Sm_dom_euk/arc"/>
</dbReference>
<dbReference type="GO" id="GO:0032991">
    <property type="term" value="C:protein-containing complex"/>
    <property type="evidence" value="ECO:0007669"/>
    <property type="project" value="UniProtKB-ARBA"/>
</dbReference>
<dbReference type="EMBL" id="LGUB01000006">
    <property type="protein sequence ID" value="KRH95113.1"/>
    <property type="molecule type" value="Genomic_DNA"/>
</dbReference>
<dbReference type="SMART" id="SM00651">
    <property type="entry name" value="Sm"/>
    <property type="match status" value="1"/>
</dbReference>
<comment type="caution">
    <text evidence="2">The sequence shown here is derived from an EMBL/GenBank/DDBJ whole genome shotgun (WGS) entry which is preliminary data.</text>
</comment>
<dbReference type="Gene3D" id="2.30.30.100">
    <property type="match status" value="1"/>
</dbReference>
<evidence type="ECO:0000313" key="3">
    <source>
        <dbReference type="Proteomes" id="UP000051530"/>
    </source>
</evidence>
<dbReference type="SUPFAM" id="SSF50182">
    <property type="entry name" value="Sm-like ribonucleoproteins"/>
    <property type="match status" value="1"/>
</dbReference>
<gene>
    <name evidence="2" type="ORF">M153_3100045690</name>
</gene>
<dbReference type="Pfam" id="PF01423">
    <property type="entry name" value="LSM"/>
    <property type="match status" value="1"/>
</dbReference>
<proteinExistence type="predicted"/>
<dbReference type="OrthoDB" id="2146at2759"/>
<reference evidence="2 3" key="1">
    <citation type="submission" date="2015-07" db="EMBL/GenBank/DDBJ databases">
        <title>The genome of Pseudoloma neurophilia, a relevant intracellular parasite of the zebrafish.</title>
        <authorList>
            <person name="Ndikumana S."/>
            <person name="Pelin A."/>
            <person name="Sanders J."/>
            <person name="Corradi N."/>
        </authorList>
    </citation>
    <scope>NUCLEOTIDE SEQUENCE [LARGE SCALE GENOMIC DNA]</scope>
    <source>
        <strain evidence="2 3">MK1</strain>
    </source>
</reference>
<dbReference type="InterPro" id="IPR010920">
    <property type="entry name" value="LSM_dom_sf"/>
</dbReference>
<keyword evidence="3" id="KW-1185">Reference proteome</keyword>
<dbReference type="AlphaFoldDB" id="A0A0R0M0R9"/>
<evidence type="ECO:0000313" key="2">
    <source>
        <dbReference type="EMBL" id="KRH95113.1"/>
    </source>
</evidence>
<dbReference type="Proteomes" id="UP000051530">
    <property type="component" value="Unassembled WGS sequence"/>
</dbReference>
<protein>
    <recommendedName>
        <fullName evidence="1">Sm domain-containing protein</fullName>
    </recommendedName>
</protein>
<evidence type="ECO:0000259" key="1">
    <source>
        <dbReference type="SMART" id="SM00651"/>
    </source>
</evidence>
<feature type="domain" description="Sm" evidence="1">
    <location>
        <begin position="6"/>
        <end position="67"/>
    </location>
</feature>